<geneLocation type="plasmid" evidence="1 2">
    <name>pKNR01</name>
</geneLocation>
<name>C1BEF6_RHOOB</name>
<dbReference type="EMBL" id="AP011119">
    <property type="protein sequence ID" value="BAH47257.1"/>
    <property type="molecule type" value="Genomic_DNA"/>
</dbReference>
<dbReference type="RefSeq" id="WP_011266085.1">
    <property type="nucleotide sequence ID" value="NC_006969.2"/>
</dbReference>
<dbReference type="Proteomes" id="UP000002212">
    <property type="component" value="Plasmid pKNR01"/>
</dbReference>
<dbReference type="AlphaFoldDB" id="C1BEF6"/>
<dbReference type="PATRIC" id="fig|632772.20.peg.7685"/>
<dbReference type="OrthoDB" id="4466312at2"/>
<evidence type="ECO:0000313" key="2">
    <source>
        <dbReference type="Proteomes" id="UP000002212"/>
    </source>
</evidence>
<dbReference type="KEGG" id="rop:ROP_pKNR01-00040"/>
<reference evidence="1 2" key="1">
    <citation type="journal article" date="2005" name="J. Biosci. Bioeng.">
        <title>Development of a genetic transformation system for benzene-tolerant Rhodococcus opacus strains.</title>
        <authorList>
            <person name="Na K.S."/>
            <person name="Nagayasu K."/>
            <person name="Kuroda A."/>
            <person name="Takiguchi N."/>
            <person name="Ikeda T."/>
            <person name="Ohtake H."/>
            <person name="Kato J."/>
        </authorList>
    </citation>
    <scope>NUCLEOTIDE SEQUENCE [LARGE SCALE GENOMIC DNA]</scope>
    <source>
        <strain evidence="1 2">B4</strain>
        <plasmid evidence="1">pKNR01</plasmid>
    </source>
</reference>
<accession>C1BEF6</accession>
<sequence>MTTPRCPRCDREIESNTSAVHGRGRPRKWCSDECRKLASEERRAAERGIVAVELRERVVEVEKVVHRPATTAASIDRVLDDDQALQKLLNTLRHRIKEGTYRPNRDPGTAMWMLQRLTAPVADLLAQIHSSAGTTPPMDPAQAVRTVLHSPRSCRAVLEGLERMARSGELDGGQHTATLIALDRLVARTRRQSR</sequence>
<gene>
    <name evidence="1" type="ordered locus">ROP_pKNR01-00040</name>
</gene>
<proteinExistence type="predicted"/>
<reference evidence="1 2" key="2">
    <citation type="submission" date="2009-03" db="EMBL/GenBank/DDBJ databases">
        <title>Comparison of the complete genome sequences of Rhodococcus erythropolis PR4 and Rhodococcus opacus B4.</title>
        <authorList>
            <person name="Takarada H."/>
            <person name="Sekine M."/>
            <person name="Hosoyama A."/>
            <person name="Yamada R."/>
            <person name="Fujisawa T."/>
            <person name="Omata S."/>
            <person name="Shimizu A."/>
            <person name="Tsukatani N."/>
            <person name="Tanikawa S."/>
            <person name="Fujita N."/>
            <person name="Harayama S."/>
        </authorList>
    </citation>
    <scope>NUCLEOTIDE SEQUENCE [LARGE SCALE GENOMIC DNA]</scope>
    <source>
        <strain evidence="1 2">B4</strain>
        <plasmid evidence="1 2">pKNR01</plasmid>
    </source>
</reference>
<protein>
    <submittedName>
        <fullName evidence="1">Uncharacterized protein</fullName>
    </submittedName>
</protein>
<evidence type="ECO:0000313" key="1">
    <source>
        <dbReference type="EMBL" id="BAH47257.1"/>
    </source>
</evidence>
<keyword evidence="1" id="KW-0614">Plasmid</keyword>
<dbReference type="HOGENOM" id="CLU_1433164_0_0_11"/>
<organism evidence="1 2">
    <name type="scientific">Rhodococcus opacus (strain B4)</name>
    <dbReference type="NCBI Taxonomy" id="632772"/>
    <lineage>
        <taxon>Bacteria</taxon>
        <taxon>Bacillati</taxon>
        <taxon>Actinomycetota</taxon>
        <taxon>Actinomycetes</taxon>
        <taxon>Mycobacteriales</taxon>
        <taxon>Nocardiaceae</taxon>
        <taxon>Rhodococcus</taxon>
    </lineage>
</organism>